<accession>A0A3N4HT23</accession>
<dbReference type="AlphaFoldDB" id="A0A3N4HT23"/>
<proteinExistence type="predicted"/>
<dbReference type="GO" id="GO:0008094">
    <property type="term" value="F:ATP-dependent activity, acting on DNA"/>
    <property type="evidence" value="ECO:0007669"/>
    <property type="project" value="TreeGrafter"/>
</dbReference>
<dbReference type="PANTHER" id="PTHR45629">
    <property type="entry name" value="SNF2/RAD54 FAMILY MEMBER"/>
    <property type="match status" value="1"/>
</dbReference>
<keyword evidence="9" id="KW-1185">Reference proteome</keyword>
<dbReference type="InterPro" id="IPR001650">
    <property type="entry name" value="Helicase_C-like"/>
</dbReference>
<organism evidence="8 9">
    <name type="scientific">Ascobolus immersus RN42</name>
    <dbReference type="NCBI Taxonomy" id="1160509"/>
    <lineage>
        <taxon>Eukaryota</taxon>
        <taxon>Fungi</taxon>
        <taxon>Dikarya</taxon>
        <taxon>Ascomycota</taxon>
        <taxon>Pezizomycotina</taxon>
        <taxon>Pezizomycetes</taxon>
        <taxon>Pezizales</taxon>
        <taxon>Ascobolaceae</taxon>
        <taxon>Ascobolus</taxon>
    </lineage>
</organism>
<dbReference type="CDD" id="cd18793">
    <property type="entry name" value="SF2_C_SNF"/>
    <property type="match status" value="1"/>
</dbReference>
<sequence>MAGRGKNPKDVIVLPAKPDADDNPEDAELNLNTVDQKVFERSVAAQASEQVSKKLQDRDDKLLERTVLECEKLQHQLQTLQAKLDASNRHPTSRQLDQLERLTHDLDTKNAERKSIETRIKKRQIQEEEGGGHVEEINEREFLIKTGKITPFSNQTGLGKHDEWEGRDTDDLPANHQTLSAPGFRKANASFSSLVSSTSEELSTPSRKRKARRDPDDDDEYQAGDDDDADADEEYKETPRKRRAKDHDLAELGLDGGKDGSDSEEEVQDDGDEKLYQKRVKEWERQRARAREREGIQKSIPGLPEWAQPHPTVPDWTIEGGLKLPGDIHASLFDYQKSAVRWFWELHTQKVGGILGDEMGLGKTVQMIAFLAGLHYSGMLKGKPILIVAPATLMKQWVSEFHRWWPAMRTIILHSSGNGNNKGDESEDDYDEMEMMGKPIGQFVDAVGFERLVNRVFQKGHVLVTTYSSVLTNARILQNKEWGYVILDEGHRIRNPDAGTTQAAKSLQTTHRIILSGTPIQNSMTELWSLVDFVHPGHLGTLPTFNNEFGGPIKASNYANASETTIQTGVRAATALKEMIDPFLMRRLKADVASDLPKKSEKVVFCELSDDQVRLYLDFLQSEGMDSVRSGKKNRLYAIDALRKICNHPDLLERDINMKSKGYEYGDWRLSGKMITLGKILQHWNKYGHRTLVFAQTRQMLDILEKFIRQQGYKYLRLDGNVNIIERQPLVDKFNKDLRYEVFLLTTKVGGLGLNLTGANRVIIYDPDWNPSTDIQARERAWRLGQKKEVTIYRLMTGGTIEEKVYHRQIYKTLLSQKVLENPNQAGLLKMEEMYDLFTLGNYDPENTYTNVLLKQKQADDEQAALSKISDSGIKGIEDLKYDDGTDHGQSGPTDVVQGLLGSDLAARASTLRSDTREAKLAISTVNKARSNLAKSTKHTKKALEKPGSYAPTWTGKSGKAGITQAEIDKKEDARITREYEAHKAQKKTVWKKPVTLVELVKDLRAFLGENPRAKPGEIVRRFEGDIDKLRLDSSDFVSVLKKNADKGRDGVWVLSAQGVIPNGLSSRFHSNQGRR</sequence>
<feature type="region of interest" description="Disordered" evidence="5">
    <location>
        <begin position="932"/>
        <end position="962"/>
    </location>
</feature>
<reference evidence="8 9" key="1">
    <citation type="journal article" date="2018" name="Nat. Ecol. Evol.">
        <title>Pezizomycetes genomes reveal the molecular basis of ectomycorrhizal truffle lifestyle.</title>
        <authorList>
            <person name="Murat C."/>
            <person name="Payen T."/>
            <person name="Noel B."/>
            <person name="Kuo A."/>
            <person name="Morin E."/>
            <person name="Chen J."/>
            <person name="Kohler A."/>
            <person name="Krizsan K."/>
            <person name="Balestrini R."/>
            <person name="Da Silva C."/>
            <person name="Montanini B."/>
            <person name="Hainaut M."/>
            <person name="Levati E."/>
            <person name="Barry K.W."/>
            <person name="Belfiori B."/>
            <person name="Cichocki N."/>
            <person name="Clum A."/>
            <person name="Dockter R.B."/>
            <person name="Fauchery L."/>
            <person name="Guy J."/>
            <person name="Iotti M."/>
            <person name="Le Tacon F."/>
            <person name="Lindquist E.A."/>
            <person name="Lipzen A."/>
            <person name="Malagnac F."/>
            <person name="Mello A."/>
            <person name="Molinier V."/>
            <person name="Miyauchi S."/>
            <person name="Poulain J."/>
            <person name="Riccioni C."/>
            <person name="Rubini A."/>
            <person name="Sitrit Y."/>
            <person name="Splivallo R."/>
            <person name="Traeger S."/>
            <person name="Wang M."/>
            <person name="Zifcakova L."/>
            <person name="Wipf D."/>
            <person name="Zambonelli A."/>
            <person name="Paolocci F."/>
            <person name="Nowrousian M."/>
            <person name="Ottonello S."/>
            <person name="Baldrian P."/>
            <person name="Spatafora J.W."/>
            <person name="Henrissat B."/>
            <person name="Nagy L.G."/>
            <person name="Aury J.M."/>
            <person name="Wincker P."/>
            <person name="Grigoriev I.V."/>
            <person name="Bonfante P."/>
            <person name="Martin F.M."/>
        </authorList>
    </citation>
    <scope>NUCLEOTIDE SEQUENCE [LARGE SCALE GENOMIC DNA]</scope>
    <source>
        <strain evidence="8 9">RN42</strain>
    </source>
</reference>
<dbReference type="GO" id="GO:0006283">
    <property type="term" value="P:transcription-coupled nucleotide-excision repair"/>
    <property type="evidence" value="ECO:0007669"/>
    <property type="project" value="TreeGrafter"/>
</dbReference>
<name>A0A3N4HT23_ASCIM</name>
<feature type="coiled-coil region" evidence="4">
    <location>
        <begin position="63"/>
        <end position="119"/>
    </location>
</feature>
<dbReference type="GO" id="GO:0016787">
    <property type="term" value="F:hydrolase activity"/>
    <property type="evidence" value="ECO:0007669"/>
    <property type="project" value="UniProtKB-KW"/>
</dbReference>
<dbReference type="PROSITE" id="PS51194">
    <property type="entry name" value="HELICASE_CTER"/>
    <property type="match status" value="1"/>
</dbReference>
<keyword evidence="2" id="KW-0378">Hydrolase</keyword>
<evidence type="ECO:0000313" key="9">
    <source>
        <dbReference type="Proteomes" id="UP000275078"/>
    </source>
</evidence>
<evidence type="ECO:0008006" key="10">
    <source>
        <dbReference type="Google" id="ProtNLM"/>
    </source>
</evidence>
<dbReference type="InterPro" id="IPR049730">
    <property type="entry name" value="SNF2/RAD54-like_C"/>
</dbReference>
<dbReference type="InterPro" id="IPR038718">
    <property type="entry name" value="SNF2-like_sf"/>
</dbReference>
<feature type="domain" description="Helicase ATP-binding" evidence="6">
    <location>
        <begin position="344"/>
        <end position="537"/>
    </location>
</feature>
<evidence type="ECO:0000256" key="3">
    <source>
        <dbReference type="ARBA" id="ARBA00022840"/>
    </source>
</evidence>
<dbReference type="InterPro" id="IPR014001">
    <property type="entry name" value="Helicase_ATP-bd"/>
</dbReference>
<evidence type="ECO:0000259" key="7">
    <source>
        <dbReference type="PROSITE" id="PS51194"/>
    </source>
</evidence>
<keyword evidence="4" id="KW-0175">Coiled coil</keyword>
<dbReference type="Gene3D" id="3.40.50.10810">
    <property type="entry name" value="Tandem AAA-ATPase domain"/>
    <property type="match status" value="1"/>
</dbReference>
<evidence type="ECO:0000256" key="1">
    <source>
        <dbReference type="ARBA" id="ARBA00022741"/>
    </source>
</evidence>
<dbReference type="InterPro" id="IPR027417">
    <property type="entry name" value="P-loop_NTPase"/>
</dbReference>
<dbReference type="Pfam" id="PF00271">
    <property type="entry name" value="Helicase_C"/>
    <property type="match status" value="1"/>
</dbReference>
<feature type="compositionally biased region" description="Acidic residues" evidence="5">
    <location>
        <begin position="216"/>
        <end position="235"/>
    </location>
</feature>
<dbReference type="STRING" id="1160509.A0A3N4HT23"/>
<dbReference type="InterPro" id="IPR000330">
    <property type="entry name" value="SNF2_N"/>
</dbReference>
<dbReference type="GO" id="GO:0005524">
    <property type="term" value="F:ATP binding"/>
    <property type="evidence" value="ECO:0007669"/>
    <property type="project" value="InterPro"/>
</dbReference>
<evidence type="ECO:0000259" key="6">
    <source>
        <dbReference type="PROSITE" id="PS51192"/>
    </source>
</evidence>
<protein>
    <recommendedName>
        <fullName evidence="10">DNA repair and recombination protein RAD26</fullName>
    </recommendedName>
</protein>
<dbReference type="EMBL" id="ML119734">
    <property type="protein sequence ID" value="RPA76982.1"/>
    <property type="molecule type" value="Genomic_DNA"/>
</dbReference>
<evidence type="ECO:0000313" key="8">
    <source>
        <dbReference type="EMBL" id="RPA76982.1"/>
    </source>
</evidence>
<keyword evidence="1" id="KW-0547">Nucleotide-binding</keyword>
<dbReference type="SUPFAM" id="SSF52540">
    <property type="entry name" value="P-loop containing nucleoside triphosphate hydrolases"/>
    <property type="match status" value="2"/>
</dbReference>
<dbReference type="Gene3D" id="3.40.50.300">
    <property type="entry name" value="P-loop containing nucleotide triphosphate hydrolases"/>
    <property type="match status" value="1"/>
</dbReference>
<feature type="compositionally biased region" description="Low complexity" evidence="5">
    <location>
        <begin position="190"/>
        <end position="205"/>
    </location>
</feature>
<feature type="region of interest" description="Disordered" evidence="5">
    <location>
        <begin position="148"/>
        <end position="275"/>
    </location>
</feature>
<evidence type="ECO:0000256" key="5">
    <source>
        <dbReference type="SAM" id="MobiDB-lite"/>
    </source>
</evidence>
<dbReference type="Proteomes" id="UP000275078">
    <property type="component" value="Unassembled WGS sequence"/>
</dbReference>
<dbReference type="SMART" id="SM00487">
    <property type="entry name" value="DEXDc"/>
    <property type="match status" value="1"/>
</dbReference>
<dbReference type="FunFam" id="3.40.50.10810:FF:000094">
    <property type="entry name" value="DNA excision repair protein ERCC-6"/>
    <property type="match status" value="1"/>
</dbReference>
<dbReference type="CDD" id="cd18000">
    <property type="entry name" value="DEXHc_ERCC6"/>
    <property type="match status" value="1"/>
</dbReference>
<dbReference type="GO" id="GO:0005634">
    <property type="term" value="C:nucleus"/>
    <property type="evidence" value="ECO:0007669"/>
    <property type="project" value="TreeGrafter"/>
</dbReference>
<dbReference type="OrthoDB" id="413460at2759"/>
<feature type="compositionally biased region" description="Basic and acidic residues" evidence="5">
    <location>
        <begin position="159"/>
        <end position="170"/>
    </location>
</feature>
<feature type="compositionally biased region" description="Basic and acidic residues" evidence="5">
    <location>
        <begin position="245"/>
        <end position="261"/>
    </location>
</feature>
<dbReference type="Pfam" id="PF00176">
    <property type="entry name" value="SNF2-rel_dom"/>
    <property type="match status" value="1"/>
</dbReference>
<feature type="compositionally biased region" description="Acidic residues" evidence="5">
    <location>
        <begin position="262"/>
        <end position="272"/>
    </location>
</feature>
<evidence type="ECO:0000256" key="4">
    <source>
        <dbReference type="SAM" id="Coils"/>
    </source>
</evidence>
<feature type="domain" description="Helicase C-terminal" evidence="7">
    <location>
        <begin position="679"/>
        <end position="835"/>
    </location>
</feature>
<dbReference type="SMART" id="SM00490">
    <property type="entry name" value="HELICc"/>
    <property type="match status" value="1"/>
</dbReference>
<dbReference type="PANTHER" id="PTHR45629:SF7">
    <property type="entry name" value="DNA EXCISION REPAIR PROTEIN ERCC-6-RELATED"/>
    <property type="match status" value="1"/>
</dbReference>
<keyword evidence="3" id="KW-0067">ATP-binding</keyword>
<evidence type="ECO:0000256" key="2">
    <source>
        <dbReference type="ARBA" id="ARBA00022801"/>
    </source>
</evidence>
<dbReference type="PROSITE" id="PS51192">
    <property type="entry name" value="HELICASE_ATP_BIND_1"/>
    <property type="match status" value="1"/>
</dbReference>
<gene>
    <name evidence="8" type="ORF">BJ508DRAFT_417380</name>
</gene>
<feature type="region of interest" description="Disordered" evidence="5">
    <location>
        <begin position="1"/>
        <end position="27"/>
    </location>
</feature>
<dbReference type="InterPro" id="IPR050496">
    <property type="entry name" value="SNF2_RAD54_helicase_repair"/>
</dbReference>